<keyword evidence="4" id="KW-0720">Serine protease</keyword>
<accession>A0A6C0G1Y4</accession>
<name>A0A6C0G1Y4_9BACL</name>
<dbReference type="GO" id="GO:0004252">
    <property type="term" value="F:serine-type endopeptidase activity"/>
    <property type="evidence" value="ECO:0007669"/>
    <property type="project" value="InterPro"/>
</dbReference>
<evidence type="ECO:0000313" key="8">
    <source>
        <dbReference type="Proteomes" id="UP000476064"/>
    </source>
</evidence>
<dbReference type="InterPro" id="IPR036852">
    <property type="entry name" value="Peptidase_S8/S53_dom_sf"/>
</dbReference>
<dbReference type="Gene3D" id="3.40.50.200">
    <property type="entry name" value="Peptidase S8/S53 domain"/>
    <property type="match status" value="1"/>
</dbReference>
<evidence type="ECO:0000313" key="7">
    <source>
        <dbReference type="EMBL" id="QHT61344.1"/>
    </source>
</evidence>
<keyword evidence="2" id="KW-0645">Protease</keyword>
<dbReference type="Pfam" id="PF00082">
    <property type="entry name" value="Peptidase_S8"/>
    <property type="match status" value="1"/>
</dbReference>
<protein>
    <submittedName>
        <fullName evidence="7">S8 family serine peptidase</fullName>
    </submittedName>
</protein>
<proteinExistence type="inferred from homology"/>
<dbReference type="Proteomes" id="UP000476064">
    <property type="component" value="Chromosome"/>
</dbReference>
<dbReference type="RefSeq" id="WP_162357783.1">
    <property type="nucleotide sequence ID" value="NZ_CP048209.1"/>
</dbReference>
<comment type="similarity">
    <text evidence="1 5">Belongs to the peptidase S8 family.</text>
</comment>
<evidence type="ECO:0000256" key="2">
    <source>
        <dbReference type="ARBA" id="ARBA00022670"/>
    </source>
</evidence>
<dbReference type="GO" id="GO:0006508">
    <property type="term" value="P:proteolysis"/>
    <property type="evidence" value="ECO:0007669"/>
    <property type="project" value="UniProtKB-KW"/>
</dbReference>
<evidence type="ECO:0000256" key="4">
    <source>
        <dbReference type="ARBA" id="ARBA00022825"/>
    </source>
</evidence>
<dbReference type="InterPro" id="IPR000209">
    <property type="entry name" value="Peptidase_S8/S53_dom"/>
</dbReference>
<keyword evidence="3" id="KW-0378">Hydrolase</keyword>
<dbReference type="KEGG" id="plyc:GXP70_16195"/>
<dbReference type="InterPro" id="IPR050131">
    <property type="entry name" value="Peptidase_S8_subtilisin-like"/>
</dbReference>
<keyword evidence="8" id="KW-1185">Reference proteome</keyword>
<dbReference type="PANTHER" id="PTHR43806">
    <property type="entry name" value="PEPTIDASE S8"/>
    <property type="match status" value="1"/>
</dbReference>
<sequence>MSVLLLLMELTCNGPASSPSVLSVGGVIIAEDAVINHAKPYHGCRGKTFEGKRVPEILAPAENLVLPMPFHTLEERQNHYTAPNVHLPEDYARTEGTSFAGPIILGCAACIWQAQPHWTANQVKSAIISSSIRNENWDDLNAGLIDVAAALEAVPPQTSFRAMPCVGYFSMTVVMFEWQLYLH</sequence>
<gene>
    <name evidence="7" type="ORF">GXP70_16195</name>
</gene>
<dbReference type="EMBL" id="CP048209">
    <property type="protein sequence ID" value="QHT61344.1"/>
    <property type="molecule type" value="Genomic_DNA"/>
</dbReference>
<comment type="caution">
    <text evidence="5">Lacks conserved residue(s) required for the propagation of feature annotation.</text>
</comment>
<dbReference type="PANTHER" id="PTHR43806:SF11">
    <property type="entry name" value="CEREVISIN-RELATED"/>
    <property type="match status" value="1"/>
</dbReference>
<feature type="domain" description="Peptidase S8/S53" evidence="6">
    <location>
        <begin position="13"/>
        <end position="131"/>
    </location>
</feature>
<evidence type="ECO:0000256" key="3">
    <source>
        <dbReference type="ARBA" id="ARBA00022801"/>
    </source>
</evidence>
<dbReference type="SUPFAM" id="SSF52743">
    <property type="entry name" value="Subtilisin-like"/>
    <property type="match status" value="1"/>
</dbReference>
<reference evidence="7 8" key="1">
    <citation type="submission" date="2020-01" db="EMBL/GenBank/DDBJ databases">
        <title>Paenibacillus sp. nov., isolated from tomato rhizosphere.</title>
        <authorList>
            <person name="Weon H.-Y."/>
            <person name="Lee S.A."/>
        </authorList>
    </citation>
    <scope>NUCLEOTIDE SEQUENCE [LARGE SCALE GENOMIC DNA]</scope>
    <source>
        <strain evidence="7 8">12200R-189</strain>
    </source>
</reference>
<dbReference type="PROSITE" id="PS51892">
    <property type="entry name" value="SUBTILASE"/>
    <property type="match status" value="1"/>
</dbReference>
<dbReference type="AlphaFoldDB" id="A0A6C0G1Y4"/>
<organism evidence="7 8">
    <name type="scientific">Paenibacillus lycopersici</name>
    <dbReference type="NCBI Taxonomy" id="2704462"/>
    <lineage>
        <taxon>Bacteria</taxon>
        <taxon>Bacillati</taxon>
        <taxon>Bacillota</taxon>
        <taxon>Bacilli</taxon>
        <taxon>Bacillales</taxon>
        <taxon>Paenibacillaceae</taxon>
        <taxon>Paenibacillus</taxon>
    </lineage>
</organism>
<evidence type="ECO:0000259" key="6">
    <source>
        <dbReference type="Pfam" id="PF00082"/>
    </source>
</evidence>
<evidence type="ECO:0000256" key="1">
    <source>
        <dbReference type="ARBA" id="ARBA00011073"/>
    </source>
</evidence>
<evidence type="ECO:0000256" key="5">
    <source>
        <dbReference type="PROSITE-ProRule" id="PRU01240"/>
    </source>
</evidence>